<proteinExistence type="inferred from homology"/>
<dbReference type="Gene3D" id="3.40.50.1100">
    <property type="match status" value="2"/>
</dbReference>
<evidence type="ECO:0000256" key="7">
    <source>
        <dbReference type="PROSITE-ProRule" id="PRU00703"/>
    </source>
</evidence>
<dbReference type="CDD" id="cd01561">
    <property type="entry name" value="CBS_like"/>
    <property type="match status" value="1"/>
</dbReference>
<dbReference type="AlphaFoldDB" id="A0A7X4H4N9"/>
<dbReference type="GO" id="GO:0016765">
    <property type="term" value="F:transferase activity, transferring alkyl or aryl (other than methyl) groups"/>
    <property type="evidence" value="ECO:0007669"/>
    <property type="project" value="UniProtKB-ARBA"/>
</dbReference>
<dbReference type="SUPFAM" id="SSF53686">
    <property type="entry name" value="Tryptophan synthase beta subunit-like PLP-dependent enzymes"/>
    <property type="match status" value="1"/>
</dbReference>
<evidence type="ECO:0000256" key="2">
    <source>
        <dbReference type="ARBA" id="ARBA00007103"/>
    </source>
</evidence>
<dbReference type="Pfam" id="PF00291">
    <property type="entry name" value="PALP"/>
    <property type="match status" value="1"/>
</dbReference>
<dbReference type="PANTHER" id="PTHR10314">
    <property type="entry name" value="CYSTATHIONINE BETA-SYNTHASE"/>
    <property type="match status" value="1"/>
</dbReference>
<evidence type="ECO:0000256" key="6">
    <source>
        <dbReference type="ARBA" id="ARBA00079153"/>
    </source>
</evidence>
<evidence type="ECO:0000313" key="9">
    <source>
        <dbReference type="EMBL" id="MYM74539.1"/>
    </source>
</evidence>
<dbReference type="InterPro" id="IPR001216">
    <property type="entry name" value="P-phosphate_BS"/>
</dbReference>
<keyword evidence="11" id="KW-1185">Reference proteome</keyword>
<sequence length="455" mass="49240">MRQPALFNLIGKTPLAEVTRLDTGPCQLFLKLESQNPGGSIKDRIGLAMIEAAEAQGLLKPGGTIIEATAGNTGLGLALVGRLKGYRVLLVVPDKMSTEKVLHLKALGADVRTTRSDVGKGHPEYYQDYAARLAAEMPGAWFSDQFNNPANPLAHETTTGPEIWEQMGHDIDAIVVGVGSSGTLTGLTRYFRQVAPQVEFILADPAGSILAEYVETGHVAETSGSWAVEGIGEDFIPAIADMTGVTKAYTIADVESFATARALLKEEGIPGGSSTGTLLAAALRYCREQTTPKRVVTFVCDTGTRYLSKVYNDGWMRDQGLLERQRFNDLRDLIGRRFDAGEVISVTPEDTLMIAFNRMRAADVAQLPVLENGQLAGIIDESDVLLTVGAEPERFNNPVGATMTRRLEILKPSADMQALRATLDRGLTAVVADGDTFYGLITRYDLLNHLRRTLS</sequence>
<name>A0A7X4H4N9_9BURK</name>
<organism evidence="9 12">
    <name type="scientific">Duganella margarita</name>
    <dbReference type="NCBI Taxonomy" id="2692170"/>
    <lineage>
        <taxon>Bacteria</taxon>
        <taxon>Pseudomonadati</taxon>
        <taxon>Pseudomonadota</taxon>
        <taxon>Betaproteobacteria</taxon>
        <taxon>Burkholderiales</taxon>
        <taxon>Oxalobacteraceae</taxon>
        <taxon>Telluria group</taxon>
        <taxon>Duganella</taxon>
    </lineage>
</organism>
<dbReference type="InterPro" id="IPR050214">
    <property type="entry name" value="Cys_Synth/Cystath_Beta-Synth"/>
</dbReference>
<dbReference type="EMBL" id="WWCR01000024">
    <property type="protein sequence ID" value="MYM74539.1"/>
    <property type="molecule type" value="Genomic_DNA"/>
</dbReference>
<dbReference type="GO" id="GO:0006535">
    <property type="term" value="P:cysteine biosynthetic process from serine"/>
    <property type="evidence" value="ECO:0007669"/>
    <property type="project" value="InterPro"/>
</dbReference>
<evidence type="ECO:0000313" key="12">
    <source>
        <dbReference type="Proteomes" id="UP000469734"/>
    </source>
</evidence>
<dbReference type="EMBL" id="WWCS01000035">
    <property type="protein sequence ID" value="MYN43188.1"/>
    <property type="molecule type" value="Genomic_DNA"/>
</dbReference>
<gene>
    <name evidence="10" type="ORF">GTP55_27980</name>
    <name evidence="9" type="ORF">GTP56_20410</name>
</gene>
<dbReference type="Pfam" id="PF00571">
    <property type="entry name" value="CBS"/>
    <property type="match status" value="2"/>
</dbReference>
<keyword evidence="7" id="KW-0129">CBS domain</keyword>
<dbReference type="SMART" id="SM00116">
    <property type="entry name" value="CBS"/>
    <property type="match status" value="1"/>
</dbReference>
<dbReference type="RefSeq" id="WP_161048042.1">
    <property type="nucleotide sequence ID" value="NZ_WWCR01000024.1"/>
</dbReference>
<keyword evidence="3" id="KW-0663">Pyridoxal phosphate</keyword>
<dbReference type="Gene3D" id="3.10.580.10">
    <property type="entry name" value="CBS-domain"/>
    <property type="match status" value="1"/>
</dbReference>
<dbReference type="PROSITE" id="PS00901">
    <property type="entry name" value="CYS_SYNTHASE"/>
    <property type="match status" value="1"/>
</dbReference>
<dbReference type="FunFam" id="3.40.50.1100:FF:000003">
    <property type="entry name" value="Cystathionine beta-synthase"/>
    <property type="match status" value="1"/>
</dbReference>
<accession>A0A7X4H4N9</accession>
<dbReference type="InterPro" id="IPR036052">
    <property type="entry name" value="TrpB-like_PALP_sf"/>
</dbReference>
<evidence type="ECO:0000256" key="4">
    <source>
        <dbReference type="ARBA" id="ARBA00072081"/>
    </source>
</evidence>
<evidence type="ECO:0000259" key="8">
    <source>
        <dbReference type="PROSITE" id="PS51371"/>
    </source>
</evidence>
<reference evidence="11 12" key="1">
    <citation type="submission" date="2019-12" db="EMBL/GenBank/DDBJ databases">
        <title>Novel species isolated from a subtropical stream in China.</title>
        <authorList>
            <person name="Lu H."/>
        </authorList>
    </citation>
    <scope>NUCLEOTIDE SEQUENCE [LARGE SCALE GENOMIC DNA]</scope>
    <source>
        <strain evidence="10 11">FT109W</strain>
        <strain evidence="9 12">FT134W</strain>
    </source>
</reference>
<evidence type="ECO:0000256" key="5">
    <source>
        <dbReference type="ARBA" id="ARBA00078257"/>
    </source>
</evidence>
<dbReference type="FunFam" id="3.40.50.1100:FF:000118">
    <property type="entry name" value="Related to CYS4-cystathionine beta-synthase"/>
    <property type="match status" value="1"/>
</dbReference>
<comment type="cofactor">
    <cofactor evidence="1">
        <name>pyridoxal 5'-phosphate</name>
        <dbReference type="ChEBI" id="CHEBI:597326"/>
    </cofactor>
</comment>
<dbReference type="InterPro" id="IPR046342">
    <property type="entry name" value="CBS_dom_sf"/>
</dbReference>
<dbReference type="Proteomes" id="UP000466332">
    <property type="component" value="Unassembled WGS sequence"/>
</dbReference>
<dbReference type="InterPro" id="IPR000644">
    <property type="entry name" value="CBS_dom"/>
</dbReference>
<feature type="domain" description="CBS" evidence="8">
    <location>
        <begin position="338"/>
        <end position="395"/>
    </location>
</feature>
<dbReference type="Proteomes" id="UP000469734">
    <property type="component" value="Unassembled WGS sequence"/>
</dbReference>
<evidence type="ECO:0000256" key="3">
    <source>
        <dbReference type="ARBA" id="ARBA00022898"/>
    </source>
</evidence>
<evidence type="ECO:0000313" key="10">
    <source>
        <dbReference type="EMBL" id="MYN43188.1"/>
    </source>
</evidence>
<dbReference type="SUPFAM" id="SSF54631">
    <property type="entry name" value="CBS-domain pair"/>
    <property type="match status" value="1"/>
</dbReference>
<evidence type="ECO:0000256" key="1">
    <source>
        <dbReference type="ARBA" id="ARBA00001933"/>
    </source>
</evidence>
<comment type="similarity">
    <text evidence="2">Belongs to the cysteine synthase/cystathionine beta-synthase family.</text>
</comment>
<dbReference type="InterPro" id="IPR001926">
    <property type="entry name" value="TrpB-like_PALP"/>
</dbReference>
<protein>
    <recommendedName>
        <fullName evidence="4">Cysteine synthase B</fullName>
    </recommendedName>
    <alternativeName>
        <fullName evidence="5">O-acetylserine (thiol)-lyase B</fullName>
    </alternativeName>
    <alternativeName>
        <fullName evidence="6">O-acetylserine sulfhydrylase B</fullName>
    </alternativeName>
</protein>
<comment type="caution">
    <text evidence="9">The sequence shown here is derived from an EMBL/GenBank/DDBJ whole genome shotgun (WGS) entry which is preliminary data.</text>
</comment>
<dbReference type="PROSITE" id="PS51371">
    <property type="entry name" value="CBS"/>
    <property type="match status" value="1"/>
</dbReference>
<evidence type="ECO:0000313" key="11">
    <source>
        <dbReference type="Proteomes" id="UP000466332"/>
    </source>
</evidence>